<evidence type="ECO:0000256" key="3">
    <source>
        <dbReference type="ARBA" id="ARBA00023125"/>
    </source>
</evidence>
<evidence type="ECO:0000256" key="6">
    <source>
        <dbReference type="SAM" id="MobiDB-lite"/>
    </source>
</evidence>
<organism evidence="7 8">
    <name type="scientific">Arachis hypogaea</name>
    <name type="common">Peanut</name>
    <dbReference type="NCBI Taxonomy" id="3818"/>
    <lineage>
        <taxon>Eukaryota</taxon>
        <taxon>Viridiplantae</taxon>
        <taxon>Streptophyta</taxon>
        <taxon>Embryophyta</taxon>
        <taxon>Tracheophyta</taxon>
        <taxon>Spermatophyta</taxon>
        <taxon>Magnoliopsida</taxon>
        <taxon>eudicotyledons</taxon>
        <taxon>Gunneridae</taxon>
        <taxon>Pentapetalae</taxon>
        <taxon>rosids</taxon>
        <taxon>fabids</taxon>
        <taxon>Fabales</taxon>
        <taxon>Fabaceae</taxon>
        <taxon>Papilionoideae</taxon>
        <taxon>50 kb inversion clade</taxon>
        <taxon>dalbergioids sensu lato</taxon>
        <taxon>Dalbergieae</taxon>
        <taxon>Pterocarpus clade</taxon>
        <taxon>Arachis</taxon>
    </lineage>
</organism>
<protein>
    <submittedName>
        <fullName evidence="7">Uncharacterized protein</fullName>
    </submittedName>
</protein>
<evidence type="ECO:0000256" key="4">
    <source>
        <dbReference type="ARBA" id="ARBA00023163"/>
    </source>
</evidence>
<dbReference type="PANTHER" id="PTHR31541">
    <property type="entry name" value="B3 DOMAIN PLANT PROTEIN-RELATED"/>
    <property type="match status" value="1"/>
</dbReference>
<dbReference type="Gene3D" id="2.40.330.10">
    <property type="entry name" value="DNA-binding pseudobarrel domain"/>
    <property type="match status" value="1"/>
</dbReference>
<evidence type="ECO:0000256" key="2">
    <source>
        <dbReference type="ARBA" id="ARBA00023015"/>
    </source>
</evidence>
<comment type="caution">
    <text evidence="7">The sequence shown here is derived from an EMBL/GenBank/DDBJ whole genome shotgun (WGS) entry which is preliminary data.</text>
</comment>
<keyword evidence="4" id="KW-0804">Transcription</keyword>
<dbReference type="EMBL" id="SDMP01000004">
    <property type="protein sequence ID" value="RYR60515.1"/>
    <property type="molecule type" value="Genomic_DNA"/>
</dbReference>
<gene>
    <name evidence="7" type="ORF">Ahy_A04g017572</name>
</gene>
<name>A0A445DBJ2_ARAHY</name>
<dbReference type="GO" id="GO:0003677">
    <property type="term" value="F:DNA binding"/>
    <property type="evidence" value="ECO:0007669"/>
    <property type="project" value="UniProtKB-KW"/>
</dbReference>
<dbReference type="AlphaFoldDB" id="A0A445DBJ2"/>
<dbReference type="Proteomes" id="UP000289738">
    <property type="component" value="Chromosome A04"/>
</dbReference>
<reference evidence="7 8" key="1">
    <citation type="submission" date="2019-01" db="EMBL/GenBank/DDBJ databases">
        <title>Sequencing of cultivated peanut Arachis hypogaea provides insights into genome evolution and oil improvement.</title>
        <authorList>
            <person name="Chen X."/>
        </authorList>
    </citation>
    <scope>NUCLEOTIDE SEQUENCE [LARGE SCALE GENOMIC DNA]</scope>
    <source>
        <strain evidence="8">cv. Fuhuasheng</strain>
        <tissue evidence="7">Leaves</tissue>
    </source>
</reference>
<dbReference type="InterPro" id="IPR015300">
    <property type="entry name" value="DNA-bd_pseudobarrel_sf"/>
</dbReference>
<keyword evidence="5" id="KW-0539">Nucleus</keyword>
<keyword evidence="2" id="KW-0805">Transcription regulation</keyword>
<comment type="subcellular location">
    <subcellularLocation>
        <location evidence="1">Nucleus</location>
    </subcellularLocation>
</comment>
<accession>A0A445DBJ2</accession>
<dbReference type="GO" id="GO:0005634">
    <property type="term" value="C:nucleus"/>
    <property type="evidence" value="ECO:0007669"/>
    <property type="project" value="UniProtKB-SubCell"/>
</dbReference>
<evidence type="ECO:0000256" key="1">
    <source>
        <dbReference type="ARBA" id="ARBA00004123"/>
    </source>
</evidence>
<dbReference type="InterPro" id="IPR005508">
    <property type="entry name" value="At2g31720-like"/>
</dbReference>
<sequence>MCGSRVTLVIEKTLHDSDLNPQQNRLLIPSQHVKKSVEKHRANQRCQWFQCRLCSSSSDKNKLKEPLVDFDDSTLPFSSKKKAANAFSYCLESEGTSHRMREETNKWEKRMMNIKGRKRGYLMQYEEYDFNDHEFEVVDILDNLPRNFLERLNLETSDSTVNSSPQCRRRTGFKGGFQEDQRNKKTVNQEYSELPQNFKNLISDMGGSSITLVIKKTLYDSDLDSQQNELLIPS</sequence>
<evidence type="ECO:0000313" key="7">
    <source>
        <dbReference type="EMBL" id="RYR60515.1"/>
    </source>
</evidence>
<evidence type="ECO:0000256" key="5">
    <source>
        <dbReference type="ARBA" id="ARBA00023242"/>
    </source>
</evidence>
<feature type="region of interest" description="Disordered" evidence="6">
    <location>
        <begin position="159"/>
        <end position="184"/>
    </location>
</feature>
<dbReference type="PANTHER" id="PTHR31541:SF25">
    <property type="entry name" value="GAMMA-GLIADIN B"/>
    <property type="match status" value="1"/>
</dbReference>
<keyword evidence="3" id="KW-0238">DNA-binding</keyword>
<keyword evidence="8" id="KW-1185">Reference proteome</keyword>
<proteinExistence type="predicted"/>
<evidence type="ECO:0000313" key="8">
    <source>
        <dbReference type="Proteomes" id="UP000289738"/>
    </source>
</evidence>